<dbReference type="InterPro" id="IPR018060">
    <property type="entry name" value="HTH_AraC"/>
</dbReference>
<proteinExistence type="predicted"/>
<dbReference type="PROSITE" id="PS00041">
    <property type="entry name" value="HTH_ARAC_FAMILY_1"/>
    <property type="match status" value="1"/>
</dbReference>
<name>A0A2W5HJS4_9HYPH</name>
<dbReference type="AlphaFoldDB" id="A0A2W5HJS4"/>
<feature type="domain" description="HTH araC/xylS-type" evidence="4">
    <location>
        <begin position="203"/>
        <end position="301"/>
    </location>
</feature>
<keyword evidence="3" id="KW-0804">Transcription</keyword>
<dbReference type="PROSITE" id="PS01124">
    <property type="entry name" value="HTH_ARAC_FAMILY_2"/>
    <property type="match status" value="1"/>
</dbReference>
<dbReference type="PANTHER" id="PTHR46796">
    <property type="entry name" value="HTH-TYPE TRANSCRIPTIONAL ACTIVATOR RHAS-RELATED"/>
    <property type="match status" value="1"/>
</dbReference>
<comment type="caution">
    <text evidence="5">The sequence shown here is derived from an EMBL/GenBank/DDBJ whole genome shotgun (WGS) entry which is preliminary data.</text>
</comment>
<evidence type="ECO:0000256" key="1">
    <source>
        <dbReference type="ARBA" id="ARBA00023015"/>
    </source>
</evidence>
<evidence type="ECO:0000313" key="6">
    <source>
        <dbReference type="Proteomes" id="UP000249769"/>
    </source>
</evidence>
<evidence type="ECO:0000259" key="4">
    <source>
        <dbReference type="PROSITE" id="PS01124"/>
    </source>
</evidence>
<dbReference type="InterPro" id="IPR018062">
    <property type="entry name" value="HTH_AraC-typ_CS"/>
</dbReference>
<dbReference type="GO" id="GO:0003700">
    <property type="term" value="F:DNA-binding transcription factor activity"/>
    <property type="evidence" value="ECO:0007669"/>
    <property type="project" value="InterPro"/>
</dbReference>
<accession>A0A2W5HJS4</accession>
<dbReference type="GO" id="GO:0043565">
    <property type="term" value="F:sequence-specific DNA binding"/>
    <property type="evidence" value="ECO:0007669"/>
    <property type="project" value="InterPro"/>
</dbReference>
<reference evidence="5 6" key="1">
    <citation type="submission" date="2017-08" db="EMBL/GenBank/DDBJ databases">
        <title>Infants hospitalized years apart are colonized by the same room-sourced microbial strains.</title>
        <authorList>
            <person name="Brooks B."/>
            <person name="Olm M.R."/>
            <person name="Firek B.A."/>
            <person name="Baker R."/>
            <person name="Thomas B.C."/>
            <person name="Morowitz M.J."/>
            <person name="Banfield J.F."/>
        </authorList>
    </citation>
    <scope>NUCLEOTIDE SEQUENCE [LARGE SCALE GENOMIC DNA]</scope>
    <source>
        <strain evidence="5">S2_009_000_R2_73</strain>
    </source>
</reference>
<dbReference type="SUPFAM" id="SSF46689">
    <property type="entry name" value="Homeodomain-like"/>
    <property type="match status" value="2"/>
</dbReference>
<keyword evidence="1" id="KW-0805">Transcription regulation</keyword>
<sequence length="303" mass="33595">MEGGLAVTAHISVDDAVAGIGRILDRPPEIAGEPFRDAVRVTNRWGHGALHDSLPALPEHVIMTYYGVDRDIVWRTEGKRLASRTRSGTITLIPEGHDGRWDIGGSIEVNHVYLPDHRLQAGAAQFTGGGRVELVGRVGFEDPCAARILELLGCEASRNDPASRLFVDQAIDLLCIQLVRAHSSVNALEREAPRGGLADWQVRRVTRYMQEHLGEEIGLDELAALVSLSRFHFCTAFRKATGHTPHNWLVALRIEEARRHLNERMLAVTDIALMVGYQTPSSFAAAFRKLVGMTPSEYRRQIM</sequence>
<evidence type="ECO:0000256" key="3">
    <source>
        <dbReference type="ARBA" id="ARBA00023163"/>
    </source>
</evidence>
<keyword evidence="2" id="KW-0238">DNA-binding</keyword>
<dbReference type="PANTHER" id="PTHR46796:SF14">
    <property type="entry name" value="TRANSCRIPTIONAL REGULATORY PROTEIN"/>
    <property type="match status" value="1"/>
</dbReference>
<protein>
    <submittedName>
        <fullName evidence="5">AraC family transcriptional regulator</fullName>
    </submittedName>
</protein>
<dbReference type="InterPro" id="IPR050204">
    <property type="entry name" value="AraC_XylS_family_regulators"/>
</dbReference>
<dbReference type="PRINTS" id="PR00032">
    <property type="entry name" value="HTHARAC"/>
</dbReference>
<dbReference type="InterPro" id="IPR009057">
    <property type="entry name" value="Homeodomain-like_sf"/>
</dbReference>
<dbReference type="Proteomes" id="UP000249769">
    <property type="component" value="Unassembled WGS sequence"/>
</dbReference>
<organism evidence="5 6">
    <name type="scientific">Agrobacterium fabrum</name>
    <dbReference type="NCBI Taxonomy" id="1176649"/>
    <lineage>
        <taxon>Bacteria</taxon>
        <taxon>Pseudomonadati</taxon>
        <taxon>Pseudomonadota</taxon>
        <taxon>Alphaproteobacteria</taxon>
        <taxon>Hyphomicrobiales</taxon>
        <taxon>Rhizobiaceae</taxon>
        <taxon>Rhizobium/Agrobacterium group</taxon>
        <taxon>Agrobacterium</taxon>
        <taxon>Agrobacterium tumefaciens complex</taxon>
    </lineage>
</organism>
<dbReference type="Pfam" id="PF12833">
    <property type="entry name" value="HTH_18"/>
    <property type="match status" value="1"/>
</dbReference>
<dbReference type="InterPro" id="IPR020449">
    <property type="entry name" value="Tscrpt_reg_AraC-type_HTH"/>
</dbReference>
<dbReference type="EMBL" id="QFOL01000005">
    <property type="protein sequence ID" value="PZP54029.1"/>
    <property type="molecule type" value="Genomic_DNA"/>
</dbReference>
<evidence type="ECO:0000313" key="5">
    <source>
        <dbReference type="EMBL" id="PZP54029.1"/>
    </source>
</evidence>
<gene>
    <name evidence="5" type="ORF">DI595_01565</name>
</gene>
<evidence type="ECO:0000256" key="2">
    <source>
        <dbReference type="ARBA" id="ARBA00023125"/>
    </source>
</evidence>
<dbReference type="Gene3D" id="1.10.10.60">
    <property type="entry name" value="Homeodomain-like"/>
    <property type="match status" value="2"/>
</dbReference>
<dbReference type="SMART" id="SM00342">
    <property type="entry name" value="HTH_ARAC"/>
    <property type="match status" value="1"/>
</dbReference>